<protein>
    <recommendedName>
        <fullName evidence="2">EthD domain-containing protein</fullName>
    </recommendedName>
</protein>
<dbReference type="InterPro" id="IPR009799">
    <property type="entry name" value="EthD_dom"/>
</dbReference>
<name>A0A317XD68_9EURO</name>
<proteinExistence type="inferred from homology"/>
<evidence type="ECO:0000256" key="1">
    <source>
        <dbReference type="ARBA" id="ARBA00005986"/>
    </source>
</evidence>
<dbReference type="SUPFAM" id="SSF54909">
    <property type="entry name" value="Dimeric alpha+beta barrel"/>
    <property type="match status" value="1"/>
</dbReference>
<comment type="caution">
    <text evidence="3">The sequence shown here is derived from an EMBL/GenBank/DDBJ whole genome shotgun (WGS) entry which is preliminary data.</text>
</comment>
<dbReference type="Proteomes" id="UP000246702">
    <property type="component" value="Unassembled WGS sequence"/>
</dbReference>
<evidence type="ECO:0000313" key="4">
    <source>
        <dbReference type="Proteomes" id="UP000246702"/>
    </source>
</evidence>
<sequence>MSQSPDQIIRPTLFLKKREDITHEQFHHHWTTSMQQLLHHLQLYVPSLECFTNALDDPYYKEVVALDEEKFISAKSCMRTVGYEECFILNDQVENPLLTGRSSIQDCRGPWCW</sequence>
<comment type="similarity">
    <text evidence="1">Belongs to the tpcK family.</text>
</comment>
<accession>A0A317XD68</accession>
<organism evidence="3 4">
    <name type="scientific">Aspergillus sclerotioniger CBS 115572</name>
    <dbReference type="NCBI Taxonomy" id="1450535"/>
    <lineage>
        <taxon>Eukaryota</taxon>
        <taxon>Fungi</taxon>
        <taxon>Dikarya</taxon>
        <taxon>Ascomycota</taxon>
        <taxon>Pezizomycotina</taxon>
        <taxon>Eurotiomycetes</taxon>
        <taxon>Eurotiomycetidae</taxon>
        <taxon>Eurotiales</taxon>
        <taxon>Aspergillaceae</taxon>
        <taxon>Aspergillus</taxon>
        <taxon>Aspergillus subgen. Circumdati</taxon>
    </lineage>
</organism>
<dbReference type="GO" id="GO:0016491">
    <property type="term" value="F:oxidoreductase activity"/>
    <property type="evidence" value="ECO:0007669"/>
    <property type="project" value="InterPro"/>
</dbReference>
<dbReference type="RefSeq" id="XP_025473230.1">
    <property type="nucleotide sequence ID" value="XM_025615318.1"/>
</dbReference>
<evidence type="ECO:0000259" key="2">
    <source>
        <dbReference type="Pfam" id="PF07110"/>
    </source>
</evidence>
<dbReference type="OrthoDB" id="3183782at2759"/>
<dbReference type="InterPro" id="IPR011008">
    <property type="entry name" value="Dimeric_a/b-barrel"/>
</dbReference>
<reference evidence="3 4" key="1">
    <citation type="submission" date="2016-12" db="EMBL/GenBank/DDBJ databases">
        <title>The genomes of Aspergillus section Nigri reveals drivers in fungal speciation.</title>
        <authorList>
            <consortium name="DOE Joint Genome Institute"/>
            <person name="Vesth T.C."/>
            <person name="Nybo J."/>
            <person name="Theobald S."/>
            <person name="Brandl J."/>
            <person name="Frisvad J.C."/>
            <person name="Nielsen K.F."/>
            <person name="Lyhne E.K."/>
            <person name="Kogle M.E."/>
            <person name="Kuo A."/>
            <person name="Riley R."/>
            <person name="Clum A."/>
            <person name="Nolan M."/>
            <person name="Lipzen A."/>
            <person name="Salamov A."/>
            <person name="Henrissat B."/>
            <person name="Wiebenga A."/>
            <person name="De Vries R.P."/>
            <person name="Grigoriev I.V."/>
            <person name="Mortensen U.H."/>
            <person name="Andersen M.R."/>
            <person name="Baker S.E."/>
        </authorList>
    </citation>
    <scope>NUCLEOTIDE SEQUENCE [LARGE SCALE GENOMIC DNA]</scope>
    <source>
        <strain evidence="3 4">CBS 115572</strain>
    </source>
</reference>
<evidence type="ECO:0000313" key="3">
    <source>
        <dbReference type="EMBL" id="PWY96469.1"/>
    </source>
</evidence>
<dbReference type="GeneID" id="37117461"/>
<dbReference type="Pfam" id="PF07110">
    <property type="entry name" value="EthD"/>
    <property type="match status" value="1"/>
</dbReference>
<dbReference type="AlphaFoldDB" id="A0A317XD68"/>
<gene>
    <name evidence="3" type="ORF">BO94DRAFT_580315</name>
</gene>
<keyword evidence="4" id="KW-1185">Reference proteome</keyword>
<dbReference type="EMBL" id="MSFK01000001">
    <property type="protein sequence ID" value="PWY96469.1"/>
    <property type="molecule type" value="Genomic_DNA"/>
</dbReference>
<feature type="domain" description="EthD" evidence="2">
    <location>
        <begin position="42"/>
        <end position="73"/>
    </location>
</feature>